<dbReference type="PANTHER" id="PTHR34217">
    <property type="entry name" value="METAL-DEPENDENT CARBOXYPEPTIDASE"/>
    <property type="match status" value="1"/>
</dbReference>
<dbReference type="RefSeq" id="WP_054465394.1">
    <property type="nucleotide sequence ID" value="NZ_CP159837.1"/>
</dbReference>
<dbReference type="SUPFAM" id="SSF55486">
    <property type="entry name" value="Metalloproteases ('zincins'), catalytic domain"/>
    <property type="match status" value="1"/>
</dbReference>
<feature type="binding site" evidence="2">
    <location>
        <position position="270"/>
    </location>
    <ligand>
        <name>Zn(2+)</name>
        <dbReference type="ChEBI" id="CHEBI:29105"/>
        <note>catalytic</note>
    </ligand>
</feature>
<evidence type="ECO:0000313" key="4">
    <source>
        <dbReference type="EMBL" id="XCM35661.1"/>
    </source>
</evidence>
<gene>
    <name evidence="4" type="ORF">ABWT76_004355</name>
</gene>
<feature type="binding site" evidence="2">
    <location>
        <position position="274"/>
    </location>
    <ligand>
        <name>Zn(2+)</name>
        <dbReference type="ChEBI" id="CHEBI:29105"/>
        <note>catalytic</note>
    </ligand>
</feature>
<dbReference type="GO" id="GO:0046872">
    <property type="term" value="F:metal ion binding"/>
    <property type="evidence" value="ECO:0007669"/>
    <property type="project" value="UniProtKB-KW"/>
</dbReference>
<dbReference type="PANTHER" id="PTHR34217:SF1">
    <property type="entry name" value="CARBOXYPEPTIDASE 1"/>
    <property type="match status" value="1"/>
</dbReference>
<comment type="catalytic activity">
    <reaction evidence="1">
        <text>Release of a C-terminal amino acid with broad specificity, except for -Pro.</text>
        <dbReference type="EC" id="3.4.17.19"/>
    </reaction>
</comment>
<dbReference type="Pfam" id="PF02074">
    <property type="entry name" value="Peptidase_M32"/>
    <property type="match status" value="1"/>
</dbReference>
<reference evidence="4" key="1">
    <citation type="submission" date="2024-07" db="EMBL/GenBank/DDBJ databases">
        <authorList>
            <person name="Kim Y.J."/>
            <person name="Jeong J.Y."/>
        </authorList>
    </citation>
    <scope>NUCLEOTIDE SEQUENCE</scope>
    <source>
        <strain evidence="4">GIHE-MW2</strain>
    </source>
</reference>
<dbReference type="Gene3D" id="1.10.1370.30">
    <property type="match status" value="1"/>
</dbReference>
<dbReference type="InterPro" id="IPR001333">
    <property type="entry name" value="Peptidase_M32_Taq"/>
</dbReference>
<feature type="active site" description="Proton donor/acceptor" evidence="3">
    <location>
        <position position="271"/>
    </location>
</feature>
<keyword evidence="2" id="KW-0862">Zinc</keyword>
<organism evidence="4">
    <name type="scientific">Planktothricoides raciborskii GIHE-MW2</name>
    <dbReference type="NCBI Taxonomy" id="2792601"/>
    <lineage>
        <taxon>Bacteria</taxon>
        <taxon>Bacillati</taxon>
        <taxon>Cyanobacteriota</taxon>
        <taxon>Cyanophyceae</taxon>
        <taxon>Oscillatoriophycideae</taxon>
        <taxon>Oscillatoriales</taxon>
        <taxon>Oscillatoriaceae</taxon>
        <taxon>Planktothricoides</taxon>
    </lineage>
</organism>
<dbReference type="CDD" id="cd06460">
    <property type="entry name" value="M32_Taq"/>
    <property type="match status" value="1"/>
</dbReference>
<keyword evidence="1" id="KW-0645">Protease</keyword>
<evidence type="ECO:0000256" key="3">
    <source>
        <dbReference type="PIRSR" id="PIRSR006615-2"/>
    </source>
</evidence>
<evidence type="ECO:0000256" key="2">
    <source>
        <dbReference type="PIRSR" id="PIRSR006615-1"/>
    </source>
</evidence>
<comment type="similarity">
    <text evidence="1">Belongs to the peptidase M32 family.</text>
</comment>
<dbReference type="PROSITE" id="PS52034">
    <property type="entry name" value="PEPTIDASE_M32"/>
    <property type="match status" value="1"/>
</dbReference>
<proteinExistence type="inferred from homology"/>
<keyword evidence="1 2" id="KW-0479">Metal-binding</keyword>
<dbReference type="PRINTS" id="PR00998">
    <property type="entry name" value="CRBOXYPTASET"/>
</dbReference>
<sequence>MQNFHPIASKYETLKARLLEINDITSAAGLLYWDQATYMPPGGATARGRQIATLRQIAHQKFTDPALGELLEDLKSYEESLEYDSDAASLIRVTRRKYQKAIQVPEEFMARMSKHHSATYAVWAKARAENDFRAVQPYLEKNLELSQEMASFFPGYEHIADPLIDFYDYGMTVAQLRPLFTDLKSKLIHLVEAIASQPPIDNSFLHQHFPEHQQLNFTRKVVTSLGYDFNRGRQDKTLHPFMTKFSLGDVRITTRVYENDFSQALFSSIHETGHALYEQGICPSYEGSPLANGTSAGIHESQSRLWENTIGRSRGFWGYFYPQLQGVFLNQLKHISVDQFYRGINKVERSLIRTDADEVTYNLHVAIRFELELDLLAGKLTIQDLPEAWNQRYESDLGIRPQGDRDGVMQDVHWYSGLIGGQFQGYTLGNAIAAQIYQTAIRRNPAITVDIEQGKFDTLHQWLKENIYQHGSKYTPNELLERVTGQPLTIEPFITYIYQKYHGLYDLNSFNLGKDIGQEINH</sequence>
<dbReference type="EMBL" id="CP159837">
    <property type="protein sequence ID" value="XCM35661.1"/>
    <property type="molecule type" value="Genomic_DNA"/>
</dbReference>
<dbReference type="PIRSF" id="PIRSF006615">
    <property type="entry name" value="Zn_crbxpep_Taq"/>
    <property type="match status" value="1"/>
</dbReference>
<keyword evidence="1" id="KW-0482">Metalloprotease</keyword>
<keyword evidence="1 4" id="KW-0378">Hydrolase</keyword>
<evidence type="ECO:0000256" key="1">
    <source>
        <dbReference type="PIRNR" id="PIRNR006615"/>
    </source>
</evidence>
<name>A0AAU8J961_9CYAN</name>
<accession>A0AAU8J961</accession>
<dbReference type="GO" id="GO:0004181">
    <property type="term" value="F:metallocarboxypeptidase activity"/>
    <property type="evidence" value="ECO:0007669"/>
    <property type="project" value="UniProtKB-UniRule"/>
</dbReference>
<dbReference type="GO" id="GO:0006508">
    <property type="term" value="P:proteolysis"/>
    <property type="evidence" value="ECO:0007669"/>
    <property type="project" value="UniProtKB-UniRule"/>
</dbReference>
<comment type="function">
    <text evidence="1">Broad specificity carboxypetidase that releases amino acids sequentially from the C-terminus, including neutral, aromatic, polar and basic residues.</text>
</comment>
<protein>
    <recommendedName>
        <fullName evidence="1">Metal-dependent carboxypeptidase</fullName>
        <ecNumber evidence="1">3.4.17.19</ecNumber>
    </recommendedName>
</protein>
<keyword evidence="1 4" id="KW-0121">Carboxypeptidase</keyword>
<feature type="binding site" evidence="2">
    <location>
        <position position="300"/>
    </location>
    <ligand>
        <name>Zn(2+)</name>
        <dbReference type="ChEBI" id="CHEBI:29105"/>
        <note>catalytic</note>
    </ligand>
</feature>
<dbReference type="EC" id="3.4.17.19" evidence="1"/>
<dbReference type="AlphaFoldDB" id="A0AAU8J961"/>
<comment type="cofactor">
    <cofactor evidence="2">
        <name>Zn(2+)</name>
        <dbReference type="ChEBI" id="CHEBI:29105"/>
    </cofactor>
    <text evidence="2">Binds 1 zinc ion per subunit.</text>
</comment>